<evidence type="ECO:0000313" key="2">
    <source>
        <dbReference type="Proteomes" id="UP000477849"/>
    </source>
</evidence>
<dbReference type="Proteomes" id="UP000477849">
    <property type="component" value="Unassembled WGS sequence"/>
</dbReference>
<sequence>MMANDMTINRRGILLAGAFGLSSVMLPSLGIAGELRARPRLHVLVTSTEFDPLLSELRSGDLQADALSAERLLLNPQVLRQYRGKRLLHIGSAADQVLVNLALADRAAGFRTRHSAFHRDQRTADGKSVHSIDISTSWSCGDGLKRDLAAAGWPCSLQGASNPPETDAFSLGTQRRSRWQALTLAHLITVANAAETGPYDTLRWDNAPDEFSTLIVDL</sequence>
<keyword evidence="2" id="KW-1185">Reference proteome</keyword>
<organism evidence="1 2">
    <name type="scientific">Rhizobium daejeonense</name>
    <dbReference type="NCBI Taxonomy" id="240521"/>
    <lineage>
        <taxon>Bacteria</taxon>
        <taxon>Pseudomonadati</taxon>
        <taxon>Pseudomonadota</taxon>
        <taxon>Alphaproteobacteria</taxon>
        <taxon>Hyphomicrobiales</taxon>
        <taxon>Rhizobiaceae</taxon>
        <taxon>Rhizobium/Agrobacterium group</taxon>
        <taxon>Rhizobium</taxon>
    </lineage>
</organism>
<dbReference type="RefSeq" id="WP_163897760.1">
    <property type="nucleotide sequence ID" value="NZ_CP048425.1"/>
</dbReference>
<gene>
    <name evidence="1" type="ORF">G6N76_19850</name>
</gene>
<name>A0A6M1S9V4_9HYPH</name>
<evidence type="ECO:0000313" key="1">
    <source>
        <dbReference type="EMBL" id="NGO65930.1"/>
    </source>
</evidence>
<reference evidence="1 2" key="1">
    <citation type="submission" date="2020-02" db="EMBL/GenBank/DDBJ databases">
        <title>Genome sequence of the type strain CCBAU10050 of Rhizobium daejeonense.</title>
        <authorList>
            <person name="Gao J."/>
            <person name="Sun J."/>
        </authorList>
    </citation>
    <scope>NUCLEOTIDE SEQUENCE [LARGE SCALE GENOMIC DNA]</scope>
    <source>
        <strain evidence="1 2">CCBAU10050</strain>
    </source>
</reference>
<dbReference type="EMBL" id="JAAKZH010000007">
    <property type="protein sequence ID" value="NGO65930.1"/>
    <property type="molecule type" value="Genomic_DNA"/>
</dbReference>
<accession>A0A6M1S9V4</accession>
<comment type="caution">
    <text evidence="1">The sequence shown here is derived from an EMBL/GenBank/DDBJ whole genome shotgun (WGS) entry which is preliminary data.</text>
</comment>
<proteinExistence type="predicted"/>
<protein>
    <submittedName>
        <fullName evidence="1">Uncharacterized protein</fullName>
    </submittedName>
</protein>
<dbReference type="AlphaFoldDB" id="A0A6M1S9V4"/>